<feature type="region of interest" description="Disordered" evidence="1">
    <location>
        <begin position="92"/>
        <end position="159"/>
    </location>
</feature>
<dbReference type="Proteomes" id="UP001066276">
    <property type="component" value="Chromosome 10"/>
</dbReference>
<sequence length="159" mass="17830">MGKYATAWISGEGECPGAVLAGIASPSREKDTILAIEDVDGSIIIDQERIINRFCDYYTALNTTKITLDLDATSDYLMHVAMPWLTNADTLRGRQGFDRDGPENGKRTLKTALREKQKSRRDLKRKGLVADQLESHQTQPEENSTANNKGAQEIWSEEW</sequence>
<comment type="caution">
    <text evidence="2">The sequence shown here is derived from an EMBL/GenBank/DDBJ whole genome shotgun (WGS) entry which is preliminary data.</text>
</comment>
<dbReference type="EMBL" id="JANPWB010000014">
    <property type="protein sequence ID" value="KAJ1100403.1"/>
    <property type="molecule type" value="Genomic_DNA"/>
</dbReference>
<dbReference type="AlphaFoldDB" id="A0AAV7MAM6"/>
<feature type="compositionally biased region" description="Basic and acidic residues" evidence="1">
    <location>
        <begin position="92"/>
        <end position="116"/>
    </location>
</feature>
<name>A0AAV7MAM6_PLEWA</name>
<proteinExistence type="predicted"/>
<keyword evidence="3" id="KW-1185">Reference proteome</keyword>
<gene>
    <name evidence="2" type="ORF">NDU88_005489</name>
</gene>
<reference evidence="2" key="1">
    <citation type="journal article" date="2022" name="bioRxiv">
        <title>Sequencing and chromosome-scale assembly of the giantPleurodeles waltlgenome.</title>
        <authorList>
            <person name="Brown T."/>
            <person name="Elewa A."/>
            <person name="Iarovenko S."/>
            <person name="Subramanian E."/>
            <person name="Araus A.J."/>
            <person name="Petzold A."/>
            <person name="Susuki M."/>
            <person name="Suzuki K.-i.T."/>
            <person name="Hayashi T."/>
            <person name="Toyoda A."/>
            <person name="Oliveira C."/>
            <person name="Osipova E."/>
            <person name="Leigh N.D."/>
            <person name="Simon A."/>
            <person name="Yun M.H."/>
        </authorList>
    </citation>
    <scope>NUCLEOTIDE SEQUENCE</scope>
    <source>
        <strain evidence="2">20211129_DDA</strain>
        <tissue evidence="2">Liver</tissue>
    </source>
</reference>
<organism evidence="2 3">
    <name type="scientific">Pleurodeles waltl</name>
    <name type="common">Iberian ribbed newt</name>
    <dbReference type="NCBI Taxonomy" id="8319"/>
    <lineage>
        <taxon>Eukaryota</taxon>
        <taxon>Metazoa</taxon>
        <taxon>Chordata</taxon>
        <taxon>Craniata</taxon>
        <taxon>Vertebrata</taxon>
        <taxon>Euteleostomi</taxon>
        <taxon>Amphibia</taxon>
        <taxon>Batrachia</taxon>
        <taxon>Caudata</taxon>
        <taxon>Salamandroidea</taxon>
        <taxon>Salamandridae</taxon>
        <taxon>Pleurodelinae</taxon>
        <taxon>Pleurodeles</taxon>
    </lineage>
</organism>
<protein>
    <submittedName>
        <fullName evidence="2">Uncharacterized protein</fullName>
    </submittedName>
</protein>
<feature type="compositionally biased region" description="Polar residues" evidence="1">
    <location>
        <begin position="135"/>
        <end position="150"/>
    </location>
</feature>
<accession>A0AAV7MAM6</accession>
<evidence type="ECO:0000256" key="1">
    <source>
        <dbReference type="SAM" id="MobiDB-lite"/>
    </source>
</evidence>
<feature type="compositionally biased region" description="Basic residues" evidence="1">
    <location>
        <begin position="117"/>
        <end position="127"/>
    </location>
</feature>
<evidence type="ECO:0000313" key="2">
    <source>
        <dbReference type="EMBL" id="KAJ1100403.1"/>
    </source>
</evidence>
<evidence type="ECO:0000313" key="3">
    <source>
        <dbReference type="Proteomes" id="UP001066276"/>
    </source>
</evidence>